<feature type="compositionally biased region" description="Pro residues" evidence="1">
    <location>
        <begin position="22"/>
        <end position="36"/>
    </location>
</feature>
<dbReference type="WBParaSite" id="ACOC_0000327401-mRNA-1">
    <property type="protein sequence ID" value="ACOC_0000327401-mRNA-1"/>
    <property type="gene ID" value="ACOC_0000327401"/>
</dbReference>
<evidence type="ECO:0000313" key="4">
    <source>
        <dbReference type="WBParaSite" id="ACOC_0000327401-mRNA-1"/>
    </source>
</evidence>
<dbReference type="AlphaFoldDB" id="A0A0R3PG93"/>
<accession>A0A0R3PG93</accession>
<protein>
    <submittedName>
        <fullName evidence="4">REJ domain-containing protein</fullName>
    </submittedName>
</protein>
<dbReference type="OrthoDB" id="10614121at2759"/>
<evidence type="ECO:0000313" key="3">
    <source>
        <dbReference type="Proteomes" id="UP000267027"/>
    </source>
</evidence>
<name>A0A0R3PG93_ANGCS</name>
<dbReference type="EMBL" id="UYYA01000929">
    <property type="protein sequence ID" value="VDM54860.1"/>
    <property type="molecule type" value="Genomic_DNA"/>
</dbReference>
<feature type="compositionally biased region" description="Low complexity" evidence="1">
    <location>
        <begin position="37"/>
        <end position="46"/>
    </location>
</feature>
<sequence length="150" mass="15356">MMVSRPFPQLCIGQLPSVNQLPPQPLAPAPPPPPSPSISTSVSSVTSINPLGTSLLISTTSPQLGSPQQQLSSPIQVAMNSAFRPIVPHTAAMSPNGATTASAVGGDSFFLSAIHSLVLSSPSDDSASDSNHSSSDKGKVVLSSFVSFKY</sequence>
<proteinExistence type="predicted"/>
<feature type="region of interest" description="Disordered" evidence="1">
    <location>
        <begin position="19"/>
        <end position="46"/>
    </location>
</feature>
<evidence type="ECO:0000313" key="2">
    <source>
        <dbReference type="EMBL" id="VDM54860.1"/>
    </source>
</evidence>
<keyword evidence="3" id="KW-1185">Reference proteome</keyword>
<organism evidence="4">
    <name type="scientific">Angiostrongylus costaricensis</name>
    <name type="common">Nematode worm</name>
    <dbReference type="NCBI Taxonomy" id="334426"/>
    <lineage>
        <taxon>Eukaryota</taxon>
        <taxon>Metazoa</taxon>
        <taxon>Ecdysozoa</taxon>
        <taxon>Nematoda</taxon>
        <taxon>Chromadorea</taxon>
        <taxon>Rhabditida</taxon>
        <taxon>Rhabditina</taxon>
        <taxon>Rhabditomorpha</taxon>
        <taxon>Strongyloidea</taxon>
        <taxon>Metastrongylidae</taxon>
        <taxon>Angiostrongylus</taxon>
    </lineage>
</organism>
<evidence type="ECO:0000256" key="1">
    <source>
        <dbReference type="SAM" id="MobiDB-lite"/>
    </source>
</evidence>
<dbReference type="Proteomes" id="UP000267027">
    <property type="component" value="Unassembled WGS sequence"/>
</dbReference>
<reference evidence="4" key="1">
    <citation type="submission" date="2017-02" db="UniProtKB">
        <authorList>
            <consortium name="WormBaseParasite"/>
        </authorList>
    </citation>
    <scope>IDENTIFICATION</scope>
</reference>
<reference evidence="2 3" key="2">
    <citation type="submission" date="2018-11" db="EMBL/GenBank/DDBJ databases">
        <authorList>
            <consortium name="Pathogen Informatics"/>
        </authorList>
    </citation>
    <scope>NUCLEOTIDE SEQUENCE [LARGE SCALE GENOMIC DNA]</scope>
    <source>
        <strain evidence="2 3">Costa Rica</strain>
    </source>
</reference>
<gene>
    <name evidence="2" type="ORF">ACOC_LOCUS3275</name>
</gene>